<dbReference type="Proteomes" id="UP000015105">
    <property type="component" value="Chromosome 4D"/>
</dbReference>
<evidence type="ECO:0000313" key="2">
    <source>
        <dbReference type="Proteomes" id="UP000015105"/>
    </source>
</evidence>
<reference evidence="2" key="1">
    <citation type="journal article" date="2014" name="Science">
        <title>Ancient hybridizations among the ancestral genomes of bread wheat.</title>
        <authorList>
            <consortium name="International Wheat Genome Sequencing Consortium,"/>
            <person name="Marcussen T."/>
            <person name="Sandve S.R."/>
            <person name="Heier L."/>
            <person name="Spannagl M."/>
            <person name="Pfeifer M."/>
            <person name="Jakobsen K.S."/>
            <person name="Wulff B.B."/>
            <person name="Steuernagel B."/>
            <person name="Mayer K.F."/>
            <person name="Olsen O.A."/>
        </authorList>
    </citation>
    <scope>NUCLEOTIDE SEQUENCE [LARGE SCALE GENOMIC DNA]</scope>
    <source>
        <strain evidence="2">cv. AL8/78</strain>
    </source>
</reference>
<keyword evidence="2" id="KW-1185">Reference proteome</keyword>
<accession>A0A453IUI9</accession>
<dbReference type="AlphaFoldDB" id="A0A453IUI9"/>
<organism evidence="1 2">
    <name type="scientific">Aegilops tauschii subsp. strangulata</name>
    <name type="common">Goatgrass</name>
    <dbReference type="NCBI Taxonomy" id="200361"/>
    <lineage>
        <taxon>Eukaryota</taxon>
        <taxon>Viridiplantae</taxon>
        <taxon>Streptophyta</taxon>
        <taxon>Embryophyta</taxon>
        <taxon>Tracheophyta</taxon>
        <taxon>Spermatophyta</taxon>
        <taxon>Magnoliopsida</taxon>
        <taxon>Liliopsida</taxon>
        <taxon>Poales</taxon>
        <taxon>Poaceae</taxon>
        <taxon>BOP clade</taxon>
        <taxon>Pooideae</taxon>
        <taxon>Triticodae</taxon>
        <taxon>Triticeae</taxon>
        <taxon>Triticinae</taxon>
        <taxon>Aegilops</taxon>
    </lineage>
</organism>
<dbReference type="EnsemblPlants" id="AET4Gv20682500.1">
    <property type="protein sequence ID" value="AET4Gv20682500.1"/>
    <property type="gene ID" value="AET4Gv20682500"/>
</dbReference>
<sequence length="37" mass="4323">MSSLKCSSDAEQYVQEITSHLRELRRIATEQRDRTAL</sequence>
<reference evidence="1" key="4">
    <citation type="submission" date="2019-03" db="UniProtKB">
        <authorList>
            <consortium name="EnsemblPlants"/>
        </authorList>
    </citation>
    <scope>IDENTIFICATION</scope>
</reference>
<reference evidence="1" key="3">
    <citation type="journal article" date="2017" name="Nature">
        <title>Genome sequence of the progenitor of the wheat D genome Aegilops tauschii.</title>
        <authorList>
            <person name="Luo M.C."/>
            <person name="Gu Y.Q."/>
            <person name="Puiu D."/>
            <person name="Wang H."/>
            <person name="Twardziok S.O."/>
            <person name="Deal K.R."/>
            <person name="Huo N."/>
            <person name="Zhu T."/>
            <person name="Wang L."/>
            <person name="Wang Y."/>
            <person name="McGuire P.E."/>
            <person name="Liu S."/>
            <person name="Long H."/>
            <person name="Ramasamy R.K."/>
            <person name="Rodriguez J.C."/>
            <person name="Van S.L."/>
            <person name="Yuan L."/>
            <person name="Wang Z."/>
            <person name="Xia Z."/>
            <person name="Xiao L."/>
            <person name="Anderson O.D."/>
            <person name="Ouyang S."/>
            <person name="Liang Y."/>
            <person name="Zimin A.V."/>
            <person name="Pertea G."/>
            <person name="Qi P."/>
            <person name="Bennetzen J.L."/>
            <person name="Dai X."/>
            <person name="Dawson M.W."/>
            <person name="Muller H.G."/>
            <person name="Kugler K."/>
            <person name="Rivarola-Duarte L."/>
            <person name="Spannagl M."/>
            <person name="Mayer K.F.X."/>
            <person name="Lu F.H."/>
            <person name="Bevan M.W."/>
            <person name="Leroy P."/>
            <person name="Li P."/>
            <person name="You F.M."/>
            <person name="Sun Q."/>
            <person name="Liu Z."/>
            <person name="Lyons E."/>
            <person name="Wicker T."/>
            <person name="Salzberg S.L."/>
            <person name="Devos K.M."/>
            <person name="Dvorak J."/>
        </authorList>
    </citation>
    <scope>NUCLEOTIDE SEQUENCE [LARGE SCALE GENOMIC DNA]</scope>
    <source>
        <strain evidence="1">cv. AL8/78</strain>
    </source>
</reference>
<evidence type="ECO:0000313" key="1">
    <source>
        <dbReference type="EnsemblPlants" id="AET4Gv20682500.1"/>
    </source>
</evidence>
<dbReference type="Gramene" id="AET4Gv20682500.1">
    <property type="protein sequence ID" value="AET4Gv20682500.1"/>
    <property type="gene ID" value="AET4Gv20682500"/>
</dbReference>
<name>A0A453IUI9_AEGTS</name>
<reference evidence="2" key="2">
    <citation type="journal article" date="2017" name="Nat. Plants">
        <title>The Aegilops tauschii genome reveals multiple impacts of transposons.</title>
        <authorList>
            <person name="Zhao G."/>
            <person name="Zou C."/>
            <person name="Li K."/>
            <person name="Wang K."/>
            <person name="Li T."/>
            <person name="Gao L."/>
            <person name="Zhang X."/>
            <person name="Wang H."/>
            <person name="Yang Z."/>
            <person name="Liu X."/>
            <person name="Jiang W."/>
            <person name="Mao L."/>
            <person name="Kong X."/>
            <person name="Jiao Y."/>
            <person name="Jia J."/>
        </authorList>
    </citation>
    <scope>NUCLEOTIDE SEQUENCE [LARGE SCALE GENOMIC DNA]</scope>
    <source>
        <strain evidence="2">cv. AL8/78</strain>
    </source>
</reference>
<reference evidence="1" key="5">
    <citation type="journal article" date="2021" name="G3 (Bethesda)">
        <title>Aegilops tauschii genome assembly Aet v5.0 features greater sequence contiguity and improved annotation.</title>
        <authorList>
            <person name="Wang L."/>
            <person name="Zhu T."/>
            <person name="Rodriguez J.C."/>
            <person name="Deal K.R."/>
            <person name="Dubcovsky J."/>
            <person name="McGuire P.E."/>
            <person name="Lux T."/>
            <person name="Spannagl M."/>
            <person name="Mayer K.F.X."/>
            <person name="Baldrich P."/>
            <person name="Meyers B.C."/>
            <person name="Huo N."/>
            <person name="Gu Y.Q."/>
            <person name="Zhou H."/>
            <person name="Devos K.M."/>
            <person name="Bennetzen J.L."/>
            <person name="Unver T."/>
            <person name="Budak H."/>
            <person name="Gulick P.J."/>
            <person name="Galiba G."/>
            <person name="Kalapos B."/>
            <person name="Nelson D.R."/>
            <person name="Li P."/>
            <person name="You F.M."/>
            <person name="Luo M.C."/>
            <person name="Dvorak J."/>
        </authorList>
    </citation>
    <scope>NUCLEOTIDE SEQUENCE [LARGE SCALE GENOMIC DNA]</scope>
    <source>
        <strain evidence="1">cv. AL8/78</strain>
    </source>
</reference>
<protein>
    <submittedName>
        <fullName evidence="1">Uncharacterized protein</fullName>
    </submittedName>
</protein>
<proteinExistence type="predicted"/>